<evidence type="ECO:0000313" key="2">
    <source>
        <dbReference type="Proteomes" id="UP000252187"/>
    </source>
</evidence>
<comment type="caution">
    <text evidence="1">The sequence shown here is derived from an EMBL/GenBank/DDBJ whole genome shotgun (WGS) entry which is preliminary data.</text>
</comment>
<protein>
    <submittedName>
        <fullName evidence="1">Uncharacterized protein</fullName>
    </submittedName>
</protein>
<evidence type="ECO:0000313" key="1">
    <source>
        <dbReference type="EMBL" id="RBA32488.1"/>
    </source>
</evidence>
<reference evidence="1 2" key="1">
    <citation type="submission" date="2018-06" db="EMBL/GenBank/DDBJ databases">
        <title>Whole genome sequencing of four bacterial strains from South Shetland trench revealing bio-synthetic gene clusters.</title>
        <authorList>
            <person name="Abdel-Mageed W.M."/>
            <person name="Lehri B."/>
            <person name="Jarmusch S.A."/>
            <person name="Miranda K."/>
            <person name="Goodfellow M."/>
            <person name="Jaspars M."/>
            <person name="Karlyshev A.V."/>
        </authorList>
    </citation>
    <scope>NUCLEOTIDE SEQUENCE [LARGE SCALE GENOMIC DNA]</scope>
    <source>
        <strain evidence="1 2">SST1</strain>
    </source>
</reference>
<dbReference type="Proteomes" id="UP000252187">
    <property type="component" value="Unassembled WGS sequence"/>
</dbReference>
<proteinExistence type="predicted"/>
<organism evidence="1 2">
    <name type="scientific">Dietzia maris</name>
    <dbReference type="NCBI Taxonomy" id="37915"/>
    <lineage>
        <taxon>Bacteria</taxon>
        <taxon>Bacillati</taxon>
        <taxon>Actinomycetota</taxon>
        <taxon>Actinomycetes</taxon>
        <taxon>Mycobacteriales</taxon>
        <taxon>Dietziaceae</taxon>
        <taxon>Dietzia</taxon>
    </lineage>
</organism>
<accession>A0A365P7T7</accession>
<gene>
    <name evidence="1" type="ORF">DQ226_13960</name>
</gene>
<dbReference type="AlphaFoldDB" id="A0A365P7T7"/>
<sequence length="117" mass="12887">MDYQRLGSEESFDRSTAAGHFETALQALVYDGLAGCDSDDADIEQGSYRIHFGDGTTAQFQFDFTAQNGVDVHAVSCEWVRWRGELAAAGRILDRGAGTWREAVTWLQKAAHIDGRS</sequence>
<dbReference type="EMBL" id="QNTT01000045">
    <property type="protein sequence ID" value="RBA32488.1"/>
    <property type="molecule type" value="Genomic_DNA"/>
</dbReference>
<name>A0A365P7T7_9ACTN</name>